<feature type="transmembrane region" description="Helical" evidence="1">
    <location>
        <begin position="99"/>
        <end position="117"/>
    </location>
</feature>
<keyword evidence="1" id="KW-0472">Membrane</keyword>
<name>A0A4R5ML14_9SPHI</name>
<evidence type="ECO:0000313" key="2">
    <source>
        <dbReference type="EMBL" id="TDG36374.1"/>
    </source>
</evidence>
<feature type="transmembrane region" description="Helical" evidence="1">
    <location>
        <begin position="150"/>
        <end position="178"/>
    </location>
</feature>
<dbReference type="Proteomes" id="UP000295668">
    <property type="component" value="Unassembled WGS sequence"/>
</dbReference>
<sequence>MEEQILPEQQIIPEQKKPNSLAFKVAIIFAIYTLALVYIFKLAGIDSTNPDMPIVEKIISMVLSYGVFILAILYAQLTHKKELGGFISYARAFSTGFKVAAYAGLFIGLLFILYYKVLDTAALDHLMNVAIEKAGDNEQQVRGVEMMRGYMWIFTSFGAAIFYTIFGLVVSVISAAVVKKEPSL</sequence>
<feature type="transmembrane region" description="Helical" evidence="1">
    <location>
        <begin position="59"/>
        <end position="78"/>
    </location>
</feature>
<reference evidence="2 3" key="1">
    <citation type="submission" date="2019-02" db="EMBL/GenBank/DDBJ databases">
        <title>Pedobacter sp. nov., a novel speices isolated from soil of pinguins habitat in Antarcitica.</title>
        <authorList>
            <person name="He R.-H."/>
        </authorList>
    </citation>
    <scope>NUCLEOTIDE SEQUENCE [LARGE SCALE GENOMIC DNA]</scope>
    <source>
        <strain evidence="2 3">E01020</strain>
    </source>
</reference>
<accession>A0A4R5ML14</accession>
<keyword evidence="1" id="KW-0812">Transmembrane</keyword>
<organism evidence="2 3">
    <name type="scientific">Pedobacter changchengzhani</name>
    <dbReference type="NCBI Taxonomy" id="2529274"/>
    <lineage>
        <taxon>Bacteria</taxon>
        <taxon>Pseudomonadati</taxon>
        <taxon>Bacteroidota</taxon>
        <taxon>Sphingobacteriia</taxon>
        <taxon>Sphingobacteriales</taxon>
        <taxon>Sphingobacteriaceae</taxon>
        <taxon>Pedobacter</taxon>
    </lineage>
</organism>
<comment type="caution">
    <text evidence="2">The sequence shown here is derived from an EMBL/GenBank/DDBJ whole genome shotgun (WGS) entry which is preliminary data.</text>
</comment>
<feature type="transmembrane region" description="Helical" evidence="1">
    <location>
        <begin position="21"/>
        <end position="39"/>
    </location>
</feature>
<dbReference type="EMBL" id="SJCY01000004">
    <property type="protein sequence ID" value="TDG36374.1"/>
    <property type="molecule type" value="Genomic_DNA"/>
</dbReference>
<evidence type="ECO:0000256" key="1">
    <source>
        <dbReference type="SAM" id="Phobius"/>
    </source>
</evidence>
<evidence type="ECO:0000313" key="3">
    <source>
        <dbReference type="Proteomes" id="UP000295668"/>
    </source>
</evidence>
<dbReference type="OrthoDB" id="1122768at2"/>
<dbReference type="AlphaFoldDB" id="A0A4R5ML14"/>
<keyword evidence="1" id="KW-1133">Transmembrane helix</keyword>
<dbReference type="RefSeq" id="WP_133262104.1">
    <property type="nucleotide sequence ID" value="NZ_SJCY01000004.1"/>
</dbReference>
<dbReference type="InterPro" id="IPR025250">
    <property type="entry name" value="DUF4199"/>
</dbReference>
<proteinExistence type="predicted"/>
<protein>
    <submittedName>
        <fullName evidence="2">DUF4199 domain-containing protein</fullName>
    </submittedName>
</protein>
<gene>
    <name evidence="2" type="ORF">EZJ43_07585</name>
</gene>
<keyword evidence="3" id="KW-1185">Reference proteome</keyword>
<dbReference type="Pfam" id="PF13858">
    <property type="entry name" value="DUF4199"/>
    <property type="match status" value="1"/>
</dbReference>